<keyword evidence="13" id="KW-0157">Chromophore</keyword>
<keyword evidence="14" id="KW-0843">Virulence</keyword>
<evidence type="ECO:0000256" key="4">
    <source>
        <dbReference type="ARBA" id="ARBA00022553"/>
    </source>
</evidence>
<dbReference type="GO" id="GO:0005524">
    <property type="term" value="F:ATP binding"/>
    <property type="evidence" value="ECO:0007669"/>
    <property type="project" value="UniProtKB-KW"/>
</dbReference>
<dbReference type="PROSITE" id="PS50113">
    <property type="entry name" value="PAC"/>
    <property type="match status" value="1"/>
</dbReference>
<keyword evidence="7" id="KW-0288">FMN</keyword>
<dbReference type="GO" id="GO:0009881">
    <property type="term" value="F:photoreceptor activity"/>
    <property type="evidence" value="ECO:0007669"/>
    <property type="project" value="UniProtKB-KW"/>
</dbReference>
<gene>
    <name evidence="18" type="ORF">GGR38_003602</name>
</gene>
<dbReference type="PANTHER" id="PTHR41523:SF8">
    <property type="entry name" value="ETHYLENE RESPONSE SENSOR PROTEIN"/>
    <property type="match status" value="1"/>
</dbReference>
<evidence type="ECO:0000256" key="5">
    <source>
        <dbReference type="ARBA" id="ARBA00022606"/>
    </source>
</evidence>
<evidence type="ECO:0000256" key="1">
    <source>
        <dbReference type="ARBA" id="ARBA00000085"/>
    </source>
</evidence>
<dbReference type="SUPFAM" id="SSF55785">
    <property type="entry name" value="PYP-like sensor domain (PAS domain)"/>
    <property type="match status" value="1"/>
</dbReference>
<keyword evidence="12" id="KW-0067">ATP-binding</keyword>
<dbReference type="InterPro" id="IPR013767">
    <property type="entry name" value="PAS_fold"/>
</dbReference>
<evidence type="ECO:0000256" key="6">
    <source>
        <dbReference type="ARBA" id="ARBA00022630"/>
    </source>
</evidence>
<name>A0A7W6G7T0_9SPHN</name>
<dbReference type="SMART" id="SM00911">
    <property type="entry name" value="HWE_HK"/>
    <property type="match status" value="1"/>
</dbReference>
<dbReference type="InterPro" id="IPR035965">
    <property type="entry name" value="PAS-like_dom_sf"/>
</dbReference>
<dbReference type="Pfam" id="PF07536">
    <property type="entry name" value="HWE_HK"/>
    <property type="match status" value="1"/>
</dbReference>
<keyword evidence="4" id="KW-0597">Phosphoprotein</keyword>
<evidence type="ECO:0000256" key="8">
    <source>
        <dbReference type="ARBA" id="ARBA00022679"/>
    </source>
</evidence>
<feature type="domain" description="PAS" evidence="16">
    <location>
        <begin position="11"/>
        <end position="80"/>
    </location>
</feature>
<dbReference type="InterPro" id="IPR000700">
    <property type="entry name" value="PAS-assoc_C"/>
</dbReference>
<comment type="caution">
    <text evidence="18">The sequence shown here is derived from an EMBL/GenBank/DDBJ whole genome shotgun (WGS) entry which is preliminary data.</text>
</comment>
<evidence type="ECO:0000259" key="17">
    <source>
        <dbReference type="PROSITE" id="PS50113"/>
    </source>
</evidence>
<sequence length="332" mass="36449">MNTLPKTCLEPSAWLAAIIEGSEDAIVSKNLEGRILSWNGGAQKLFGYTPEEAIGQPITLIIPEDRRHEEDAIIANIRAGILTRHFETVRKRKDGGLVDVSLTISPVRDAAGKLLGASKVARDITQWRRMAEQRQMILHEMNHRIKNLFMLANGLVALCRREAETIDAFAADLQSRLVALAQAHEASAHLPQEDRRPGAIALHDLLKTTLKPFESRSGPKIEIHGAGAMIGPRSLPSIALLLHELATNSAKYGALRSFEGALRIEMAITGDKVRLIWTETGLEGILSAPQTKGFGTRLETMATRVLNAVIHRDWQPGALMIDMSFDKGTLLS</sequence>
<dbReference type="GO" id="GO:0004673">
    <property type="term" value="F:protein histidine kinase activity"/>
    <property type="evidence" value="ECO:0007669"/>
    <property type="project" value="UniProtKB-EC"/>
</dbReference>
<dbReference type="PROSITE" id="PS50112">
    <property type="entry name" value="PAS"/>
    <property type="match status" value="1"/>
</dbReference>
<evidence type="ECO:0000256" key="10">
    <source>
        <dbReference type="ARBA" id="ARBA00022741"/>
    </source>
</evidence>
<keyword evidence="6" id="KW-0285">Flavoprotein</keyword>
<keyword evidence="3" id="KW-0600">Photoreceptor protein</keyword>
<evidence type="ECO:0000256" key="13">
    <source>
        <dbReference type="ARBA" id="ARBA00022991"/>
    </source>
</evidence>
<evidence type="ECO:0000256" key="15">
    <source>
        <dbReference type="ARBA" id="ARBA00023170"/>
    </source>
</evidence>
<evidence type="ECO:0000256" key="14">
    <source>
        <dbReference type="ARBA" id="ARBA00023026"/>
    </source>
</evidence>
<dbReference type="PANTHER" id="PTHR41523">
    <property type="entry name" value="TWO-COMPONENT SYSTEM SENSOR PROTEIN"/>
    <property type="match status" value="1"/>
</dbReference>
<dbReference type="EC" id="2.7.13.3" evidence="2"/>
<dbReference type="SMART" id="SM00091">
    <property type="entry name" value="PAS"/>
    <property type="match status" value="1"/>
</dbReference>
<dbReference type="SMART" id="SM00086">
    <property type="entry name" value="PAC"/>
    <property type="match status" value="1"/>
</dbReference>
<dbReference type="InterPro" id="IPR011102">
    <property type="entry name" value="Sig_transdc_His_kinase_HWE"/>
</dbReference>
<protein>
    <recommendedName>
        <fullName evidence="2">histidine kinase</fullName>
        <ecNumber evidence="2">2.7.13.3</ecNumber>
    </recommendedName>
</protein>
<dbReference type="Proteomes" id="UP000548867">
    <property type="component" value="Unassembled WGS sequence"/>
</dbReference>
<evidence type="ECO:0000313" key="18">
    <source>
        <dbReference type="EMBL" id="MBB3956636.1"/>
    </source>
</evidence>
<evidence type="ECO:0000256" key="12">
    <source>
        <dbReference type="ARBA" id="ARBA00022840"/>
    </source>
</evidence>
<dbReference type="NCBIfam" id="TIGR00229">
    <property type="entry name" value="sensory_box"/>
    <property type="match status" value="1"/>
</dbReference>
<keyword evidence="11" id="KW-0418">Kinase</keyword>
<keyword evidence="8" id="KW-0808">Transferase</keyword>
<proteinExistence type="predicted"/>
<keyword evidence="5" id="KW-0716">Sensory transduction</keyword>
<evidence type="ECO:0000256" key="9">
    <source>
        <dbReference type="ARBA" id="ARBA00022737"/>
    </source>
</evidence>
<evidence type="ECO:0000256" key="2">
    <source>
        <dbReference type="ARBA" id="ARBA00012438"/>
    </source>
</evidence>
<evidence type="ECO:0000256" key="11">
    <source>
        <dbReference type="ARBA" id="ARBA00022777"/>
    </source>
</evidence>
<keyword evidence="15" id="KW-0675">Receptor</keyword>
<keyword evidence="10" id="KW-0547">Nucleotide-binding</keyword>
<accession>A0A7W6G7T0</accession>
<evidence type="ECO:0000313" key="19">
    <source>
        <dbReference type="Proteomes" id="UP000548867"/>
    </source>
</evidence>
<keyword evidence="9" id="KW-0677">Repeat</keyword>
<dbReference type="EMBL" id="JACIDX010000015">
    <property type="protein sequence ID" value="MBB3956636.1"/>
    <property type="molecule type" value="Genomic_DNA"/>
</dbReference>
<feature type="domain" description="PAC" evidence="17">
    <location>
        <begin position="84"/>
        <end position="136"/>
    </location>
</feature>
<evidence type="ECO:0000256" key="3">
    <source>
        <dbReference type="ARBA" id="ARBA00022543"/>
    </source>
</evidence>
<dbReference type="CDD" id="cd00130">
    <property type="entry name" value="PAS"/>
    <property type="match status" value="1"/>
</dbReference>
<reference evidence="18 19" key="1">
    <citation type="submission" date="2020-08" db="EMBL/GenBank/DDBJ databases">
        <title>Genomic Encyclopedia of Type Strains, Phase IV (KMG-IV): sequencing the most valuable type-strain genomes for metagenomic binning, comparative biology and taxonomic classification.</title>
        <authorList>
            <person name="Goeker M."/>
        </authorList>
    </citation>
    <scope>NUCLEOTIDE SEQUENCE [LARGE SCALE GENOMIC DNA]</scope>
    <source>
        <strain evidence="18 19">DSM 27057</strain>
    </source>
</reference>
<dbReference type="InterPro" id="IPR000014">
    <property type="entry name" value="PAS"/>
</dbReference>
<dbReference type="InterPro" id="IPR001610">
    <property type="entry name" value="PAC"/>
</dbReference>
<evidence type="ECO:0000259" key="16">
    <source>
        <dbReference type="PROSITE" id="PS50112"/>
    </source>
</evidence>
<evidence type="ECO:0000256" key="7">
    <source>
        <dbReference type="ARBA" id="ARBA00022643"/>
    </source>
</evidence>
<keyword evidence="19" id="KW-1185">Reference proteome</keyword>
<dbReference type="AlphaFoldDB" id="A0A7W6G7T0"/>
<comment type="catalytic activity">
    <reaction evidence="1">
        <text>ATP + protein L-histidine = ADP + protein N-phospho-L-histidine.</text>
        <dbReference type="EC" id="2.7.13.3"/>
    </reaction>
</comment>
<dbReference type="Pfam" id="PF00989">
    <property type="entry name" value="PAS"/>
    <property type="match status" value="1"/>
</dbReference>
<dbReference type="RefSeq" id="WP_183627501.1">
    <property type="nucleotide sequence ID" value="NZ_JACIDX010000015.1"/>
</dbReference>
<dbReference type="Gene3D" id="3.30.450.20">
    <property type="entry name" value="PAS domain"/>
    <property type="match status" value="1"/>
</dbReference>
<organism evidence="18 19">
    <name type="scientific">Novosphingobium sediminicola</name>
    <dbReference type="NCBI Taxonomy" id="563162"/>
    <lineage>
        <taxon>Bacteria</taxon>
        <taxon>Pseudomonadati</taxon>
        <taxon>Pseudomonadota</taxon>
        <taxon>Alphaproteobacteria</taxon>
        <taxon>Sphingomonadales</taxon>
        <taxon>Sphingomonadaceae</taxon>
        <taxon>Novosphingobium</taxon>
    </lineage>
</organism>
<dbReference type="GO" id="GO:0006355">
    <property type="term" value="P:regulation of DNA-templated transcription"/>
    <property type="evidence" value="ECO:0007669"/>
    <property type="project" value="InterPro"/>
</dbReference>